<feature type="transmembrane region" description="Helical" evidence="1">
    <location>
        <begin position="477"/>
        <end position="497"/>
    </location>
</feature>
<feature type="transmembrane region" description="Helical" evidence="1">
    <location>
        <begin position="202"/>
        <end position="220"/>
    </location>
</feature>
<feature type="transmembrane region" description="Helical" evidence="1">
    <location>
        <begin position="280"/>
        <end position="302"/>
    </location>
</feature>
<evidence type="ECO:0000313" key="2">
    <source>
        <dbReference type="EMBL" id="GAK51954.1"/>
    </source>
</evidence>
<keyword evidence="3" id="KW-1185">Reference proteome</keyword>
<name>A0A081BNI8_9BACT</name>
<evidence type="ECO:0000313" key="3">
    <source>
        <dbReference type="Proteomes" id="UP000030700"/>
    </source>
</evidence>
<proteinExistence type="predicted"/>
<feature type="transmembrane region" description="Helical" evidence="1">
    <location>
        <begin position="424"/>
        <end position="444"/>
    </location>
</feature>
<feature type="transmembrane region" description="Helical" evidence="1">
    <location>
        <begin position="6"/>
        <end position="26"/>
    </location>
</feature>
<sequence>MNLSPSEQYILKIVFCLIGGVVIFLYQSAKISLSFRRIMLGITAGMCLLSYYHFGFPSSFIHYWEQFHYQLTSKYFQELGYDGLYAASIEAQYQIAPDLPLQAIVRDLRNNELRSNQELEEFRHQIVQRFSPERWQEFVLDNSQYLLFIKDIFGIKQSEGETKYTYLAFFDRIRQDHGFNASPTWVFVARMVSFGLPTEKQTLFYIASLDIVVILFMFFMMMRSYGFYTGCISIIIFSLGYGWHYHWVGGAFLRFDWLAAVVVSLCMLKKKHYVLAGIFLSYAVMVRLFPLMFLFGLIVKIIQSRITGKNLSWGFRFAKGFFIGILLFFLAGCFAGRGVNAWKEFALNTQKHYHFRGTNHAGLQLLCMYDKKTLEGEPGLTWNQHMQKIRKERSFLITSGALFVIGFLILALKKVEIDEAMGMGIVVIFALTQLACYYWGMLLLISVRKNYVAVIIYLLYHIGLYSLLLKYTLPDEIVYGVLMSSGILLTLSIWILPDCVLTVQETRSIFQCNKHVFRR</sequence>
<reference evidence="2" key="1">
    <citation type="journal article" date="2015" name="PeerJ">
        <title>First genomic representation of candidate bacterial phylum KSB3 points to enhanced environmental sensing as a trigger of wastewater bulking.</title>
        <authorList>
            <person name="Sekiguchi Y."/>
            <person name="Ohashi A."/>
            <person name="Parks D.H."/>
            <person name="Yamauchi T."/>
            <person name="Tyson G.W."/>
            <person name="Hugenholtz P."/>
        </authorList>
    </citation>
    <scope>NUCLEOTIDE SEQUENCE [LARGE SCALE GENOMIC DNA]</scope>
</reference>
<accession>A0A081BNI8</accession>
<feature type="transmembrane region" description="Helical" evidence="1">
    <location>
        <begin position="38"/>
        <end position="54"/>
    </location>
</feature>
<dbReference type="EMBL" id="DF820458">
    <property type="protein sequence ID" value="GAK51954.1"/>
    <property type="molecule type" value="Genomic_DNA"/>
</dbReference>
<organism evidence="2">
    <name type="scientific">Candidatus Moduliflexus flocculans</name>
    <dbReference type="NCBI Taxonomy" id="1499966"/>
    <lineage>
        <taxon>Bacteria</taxon>
        <taxon>Candidatus Moduliflexota</taxon>
        <taxon>Candidatus Moduliflexia</taxon>
        <taxon>Candidatus Moduliflexales</taxon>
        <taxon>Candidatus Moduliflexaceae</taxon>
    </lineage>
</organism>
<feature type="transmembrane region" description="Helical" evidence="1">
    <location>
        <begin position="451"/>
        <end position="471"/>
    </location>
</feature>
<gene>
    <name evidence="2" type="ORF">U14_03200</name>
</gene>
<dbReference type="HOGENOM" id="CLU_524464_0_0_0"/>
<dbReference type="STRING" id="1499966.U14_03200"/>
<feature type="transmembrane region" description="Helical" evidence="1">
    <location>
        <begin position="227"/>
        <end position="245"/>
    </location>
</feature>
<feature type="transmembrane region" description="Helical" evidence="1">
    <location>
        <begin position="314"/>
        <end position="335"/>
    </location>
</feature>
<keyword evidence="1" id="KW-0472">Membrane</keyword>
<dbReference type="Proteomes" id="UP000030700">
    <property type="component" value="Unassembled WGS sequence"/>
</dbReference>
<dbReference type="AlphaFoldDB" id="A0A081BNI8"/>
<protein>
    <submittedName>
        <fullName evidence="2">Uncharacterized protein</fullName>
    </submittedName>
</protein>
<keyword evidence="1" id="KW-1133">Transmembrane helix</keyword>
<evidence type="ECO:0000256" key="1">
    <source>
        <dbReference type="SAM" id="Phobius"/>
    </source>
</evidence>
<feature type="transmembrane region" description="Helical" evidence="1">
    <location>
        <begin position="394"/>
        <end position="412"/>
    </location>
</feature>
<keyword evidence="1" id="KW-0812">Transmembrane</keyword>